<proteinExistence type="predicted"/>
<dbReference type="HOGENOM" id="CLU_331029_0_0_1"/>
<dbReference type="InParanoid" id="A7SK03"/>
<organism evidence="2 3">
    <name type="scientific">Nematostella vectensis</name>
    <name type="common">Starlet sea anemone</name>
    <dbReference type="NCBI Taxonomy" id="45351"/>
    <lineage>
        <taxon>Eukaryota</taxon>
        <taxon>Metazoa</taxon>
        <taxon>Cnidaria</taxon>
        <taxon>Anthozoa</taxon>
        <taxon>Hexacorallia</taxon>
        <taxon>Actiniaria</taxon>
        <taxon>Edwardsiidae</taxon>
        <taxon>Nematostella</taxon>
    </lineage>
</organism>
<name>A7SK03_NEMVE</name>
<keyword evidence="3" id="KW-1185">Reference proteome</keyword>
<evidence type="ECO:0000313" key="2">
    <source>
        <dbReference type="EMBL" id="EDO35989.1"/>
    </source>
</evidence>
<dbReference type="eggNOG" id="ENOG502SRPZ">
    <property type="taxonomic scope" value="Eukaryota"/>
</dbReference>
<dbReference type="EMBL" id="DS469682">
    <property type="protein sequence ID" value="EDO35989.1"/>
    <property type="molecule type" value="Genomic_DNA"/>
</dbReference>
<sequence>MQDISMSAPTISQLDQTKQQFGRLFSRLEALADICDIHLLETWKELQTPLGTIKIAPNGNVLMDSQVWDQIKTTIKELDELDEGNSLGQLVQQFQMALYHHALSSEAPLYEPAAMKAFTQKHSPEIYFTRSQKTSTLQKDEGLFLQHHGASRTAINSGRILGFSTSPRNIDSHKKALITKYPDILMRKVILATEKGFLIVQLLDDFHNILTVRLPTNLKLSLATHMASGLLDIHPSIPAVPIPTRDTRHSRVIVKIGNENKICRGGIVLDYINKVFQRPVLSKMYLETNHQCISPKYIQQQLKELRVYSGLSHDELCTLESTNLIDEFEQSLKSMEDYKSAIDHIFLCCPQLEHYLKKFVVPAPGDWPTWFYQKKLIAQEVNADASFLSVIPEQGPFHVFLNLQEDVVTIYDFLFKKVYKETFGSDLPNKPKPFRVSLVITAVFLAWGKLRDKVLLKFKLCKDIEYASILFLLDEVVPISFFHYPVTFRSGDMESYITMMLKLSLLFIIWKRHHYDRSTLSMLSDFSFHKQHFSQYHELKKKWMALITEKKVEIWHSVLRSFISSYDSASQIRDKALSFAASKTEQLFHNYLTTPYSRGYSEKDLSLVTGTAADALLKIIKQVGQNLGKAKQVPQETNARGQPKGDMKFFLPTFDTTITSKAMPLGYLFVKEDPSTIPDPKLICDYKNCMQLSTTNVNRLNCFHTFHNFCLEEAGDQCPICSPHLAEKIAEICSAFNESLLKPTAKSTRTPQSNQEPGSNDENDSINVKRNCDPEYYDSAQWESHIDSELNSFVVAQPQLRHNVPNHQAAPSQAIDIQGRDGNNHRFGALREGEGLIIGQKEKANLLTGCLQPGGRRKIQSAKEKC</sequence>
<accession>A7SK03</accession>
<gene>
    <name evidence="2" type="ORF">NEMVEDRAFT_v1g245787</name>
</gene>
<feature type="compositionally biased region" description="Polar residues" evidence="1">
    <location>
        <begin position="745"/>
        <end position="758"/>
    </location>
</feature>
<dbReference type="STRING" id="45351.A7SK03"/>
<protein>
    <submittedName>
        <fullName evidence="2">Uncharacterized protein</fullName>
    </submittedName>
</protein>
<evidence type="ECO:0000256" key="1">
    <source>
        <dbReference type="SAM" id="MobiDB-lite"/>
    </source>
</evidence>
<dbReference type="Proteomes" id="UP000001593">
    <property type="component" value="Unassembled WGS sequence"/>
</dbReference>
<evidence type="ECO:0000313" key="3">
    <source>
        <dbReference type="Proteomes" id="UP000001593"/>
    </source>
</evidence>
<reference evidence="2 3" key="1">
    <citation type="journal article" date="2007" name="Science">
        <title>Sea anemone genome reveals ancestral eumetazoan gene repertoire and genomic organization.</title>
        <authorList>
            <person name="Putnam N.H."/>
            <person name="Srivastava M."/>
            <person name="Hellsten U."/>
            <person name="Dirks B."/>
            <person name="Chapman J."/>
            <person name="Salamov A."/>
            <person name="Terry A."/>
            <person name="Shapiro H."/>
            <person name="Lindquist E."/>
            <person name="Kapitonov V.V."/>
            <person name="Jurka J."/>
            <person name="Genikhovich G."/>
            <person name="Grigoriev I.V."/>
            <person name="Lucas S.M."/>
            <person name="Steele R.E."/>
            <person name="Finnerty J.R."/>
            <person name="Technau U."/>
            <person name="Martindale M.Q."/>
            <person name="Rokhsar D.S."/>
        </authorList>
    </citation>
    <scope>NUCLEOTIDE SEQUENCE [LARGE SCALE GENOMIC DNA]</scope>
    <source>
        <strain evidence="3">CH2 X CH6</strain>
    </source>
</reference>
<feature type="region of interest" description="Disordered" evidence="1">
    <location>
        <begin position="744"/>
        <end position="770"/>
    </location>
</feature>
<dbReference type="AlphaFoldDB" id="A7SK03"/>
<dbReference type="PhylomeDB" id="A7SK03"/>